<dbReference type="EMBL" id="CP001100">
    <property type="protein sequence ID" value="ACF13885.1"/>
    <property type="molecule type" value="Genomic_DNA"/>
</dbReference>
<evidence type="ECO:0000256" key="2">
    <source>
        <dbReference type="SAM" id="SignalP"/>
    </source>
</evidence>
<dbReference type="RefSeq" id="WP_012499969.1">
    <property type="nucleotide sequence ID" value="NC_011026.1"/>
</dbReference>
<dbReference type="InterPro" id="IPR026444">
    <property type="entry name" value="Secre_tail"/>
</dbReference>
<feature type="domain" description="Fibronectin type-III" evidence="3">
    <location>
        <begin position="318"/>
        <end position="409"/>
    </location>
</feature>
<dbReference type="eggNOG" id="COG4733">
    <property type="taxonomic scope" value="Bacteria"/>
</dbReference>
<evidence type="ECO:0000256" key="1">
    <source>
        <dbReference type="ARBA" id="ARBA00022737"/>
    </source>
</evidence>
<evidence type="ECO:0000259" key="3">
    <source>
        <dbReference type="PROSITE" id="PS50853"/>
    </source>
</evidence>
<protein>
    <submittedName>
        <fullName evidence="4">Fibronectin type III domain protein</fullName>
    </submittedName>
</protein>
<feature type="signal peptide" evidence="2">
    <location>
        <begin position="1"/>
        <end position="26"/>
    </location>
</feature>
<dbReference type="KEGG" id="cts:Ctha_1422"/>
<dbReference type="Pfam" id="PF18962">
    <property type="entry name" value="Por_Secre_tail"/>
    <property type="match status" value="1"/>
</dbReference>
<feature type="domain" description="Fibronectin type-III" evidence="3">
    <location>
        <begin position="217"/>
        <end position="317"/>
    </location>
</feature>
<keyword evidence="2" id="KW-0732">Signal</keyword>
<reference evidence="4 5" key="1">
    <citation type="submission" date="2008-06" db="EMBL/GenBank/DDBJ databases">
        <title>Complete sequence of Chloroherpeton thalassium ATCC 35110.</title>
        <authorList>
            <consortium name="US DOE Joint Genome Institute"/>
            <person name="Lucas S."/>
            <person name="Copeland A."/>
            <person name="Lapidus A."/>
            <person name="Glavina del Rio T."/>
            <person name="Dalin E."/>
            <person name="Tice H."/>
            <person name="Bruce D."/>
            <person name="Goodwin L."/>
            <person name="Pitluck S."/>
            <person name="Schmutz J."/>
            <person name="Larimer F."/>
            <person name="Land M."/>
            <person name="Hauser L."/>
            <person name="Kyrpides N."/>
            <person name="Mikhailova N."/>
            <person name="Liu Z."/>
            <person name="Li T."/>
            <person name="Zhao F."/>
            <person name="Overmann J."/>
            <person name="Bryant D.A."/>
            <person name="Richardson P."/>
        </authorList>
    </citation>
    <scope>NUCLEOTIDE SEQUENCE [LARGE SCALE GENOMIC DNA]</scope>
    <source>
        <strain evidence="5">ATCC 35110 / GB-78</strain>
    </source>
</reference>
<keyword evidence="1" id="KW-0677">Repeat</keyword>
<dbReference type="CDD" id="cd00063">
    <property type="entry name" value="FN3"/>
    <property type="match status" value="3"/>
</dbReference>
<dbReference type="InterPro" id="IPR003961">
    <property type="entry name" value="FN3_dom"/>
</dbReference>
<dbReference type="AlphaFoldDB" id="B3QRT2"/>
<dbReference type="SMART" id="SM00060">
    <property type="entry name" value="FN3"/>
    <property type="match status" value="4"/>
</dbReference>
<dbReference type="PROSITE" id="PS50853">
    <property type="entry name" value="FN3"/>
    <property type="match status" value="3"/>
</dbReference>
<proteinExistence type="predicted"/>
<sequence length="766" mass="80229">MNRRNGYFFLGHICLFLLIFAGSAQATDYLVSGAGNSAVNGTFVENGTHGTQPLYVYNGYYLYYEYSTHWIDNDENSGNGALYYNGTYSAATPAGTNWKVWSGASPAPTVAVAPSASSPTATTNAASSVTASGATLNGAVNANGASATVTFEYGLTTAYGSSVTADESPVTGTTSSSVSKAITGLTPGVTYHYRVVAQNSQGTTNGSDQTFITDAASPTATTNAASSVTANGATLNGAVNANGASTTVTFEYGLTTGYGSSVAANESPVTGTTSSSVSKAITGLTPGVTYHYRVVAQNSQGTTNGSDMTFATVSMPSTPSELIAAAMSQTQIDLTWDGTSEKFRVLQKTDSSSASENDGNIIYAGVNKSFSVTGLDTNTTYFFTVYGMNTAGDMFSSGNQKAVASTLPAADSTRSNAECGFLAGDADSTYTLDSLGVDVFFTDATDSDGFLEIVRHGVAPQYGVLPASAEIPAGGTIVPTIIYEVHYWQVVNHGLKNFVYKIILSLDGISGIGDPARLCVYKRETSGAAWTDAAADAATIEYDSDLNALIISGLTTFSEFAIGSDGGDNPLPVEFSAFSGAVSTAGVVLNWKTASETNNAGFVLYRNNVEIASYKNVSALQGQGTKGSATTYSFTDEEVYLGETYTYKIASEDYSGVKHEYEKVVSVSITESAKNESTEVYEYALAQNYPNPFNPSTTICFSLKYAGTAILKVFDMLGKEVGAAQIQGNAGWNSYTFSAKALSSGMYYYQVISGSFTETKKMMLLK</sequence>
<evidence type="ECO:0000313" key="5">
    <source>
        <dbReference type="Proteomes" id="UP000001208"/>
    </source>
</evidence>
<dbReference type="InterPro" id="IPR013783">
    <property type="entry name" value="Ig-like_fold"/>
</dbReference>
<dbReference type="PANTHER" id="PTHR13817:SF73">
    <property type="entry name" value="FIBRONECTIN TYPE-III DOMAIN-CONTAINING PROTEIN"/>
    <property type="match status" value="1"/>
</dbReference>
<dbReference type="Gene3D" id="2.60.40.10">
    <property type="entry name" value="Immunoglobulins"/>
    <property type="match status" value="4"/>
</dbReference>
<dbReference type="NCBIfam" id="TIGR04183">
    <property type="entry name" value="Por_Secre_tail"/>
    <property type="match status" value="1"/>
</dbReference>
<dbReference type="OrthoDB" id="663485at2"/>
<keyword evidence="5" id="KW-1185">Reference proteome</keyword>
<dbReference type="InterPro" id="IPR050964">
    <property type="entry name" value="Striated_Muscle_Regulatory"/>
</dbReference>
<organism evidence="4 5">
    <name type="scientific">Chloroherpeton thalassium (strain ATCC 35110 / GB-78)</name>
    <dbReference type="NCBI Taxonomy" id="517418"/>
    <lineage>
        <taxon>Bacteria</taxon>
        <taxon>Pseudomonadati</taxon>
        <taxon>Chlorobiota</taxon>
        <taxon>Chlorobiia</taxon>
        <taxon>Chlorobiales</taxon>
        <taxon>Chloroherpetonaceae</taxon>
        <taxon>Chloroherpeton</taxon>
    </lineage>
</organism>
<dbReference type="HOGENOM" id="CLU_364374_0_0_10"/>
<dbReference type="STRING" id="517418.Ctha_1422"/>
<evidence type="ECO:0000313" key="4">
    <source>
        <dbReference type="EMBL" id="ACF13885.1"/>
    </source>
</evidence>
<dbReference type="SUPFAM" id="SSF49265">
    <property type="entry name" value="Fibronectin type III"/>
    <property type="match status" value="2"/>
</dbReference>
<dbReference type="InterPro" id="IPR036116">
    <property type="entry name" value="FN3_sf"/>
</dbReference>
<dbReference type="Proteomes" id="UP000001208">
    <property type="component" value="Chromosome"/>
</dbReference>
<feature type="domain" description="Fibronectin type-III" evidence="3">
    <location>
        <begin position="113"/>
        <end position="216"/>
    </location>
</feature>
<gene>
    <name evidence="4" type="ordered locus">Ctha_1422</name>
</gene>
<dbReference type="PANTHER" id="PTHR13817">
    <property type="entry name" value="TITIN"/>
    <property type="match status" value="1"/>
</dbReference>
<name>B3QRT2_CHLT3</name>
<feature type="chain" id="PRO_5002797618" evidence="2">
    <location>
        <begin position="27"/>
        <end position="766"/>
    </location>
</feature>
<accession>B3QRT2</accession>